<evidence type="ECO:0000259" key="2">
    <source>
        <dbReference type="PROSITE" id="PS50943"/>
    </source>
</evidence>
<comment type="caution">
    <text evidence="3">The sequence shown here is derived from an EMBL/GenBank/DDBJ whole genome shotgun (WGS) entry which is preliminary data.</text>
</comment>
<dbReference type="PROSITE" id="PS50943">
    <property type="entry name" value="HTH_CROC1"/>
    <property type="match status" value="1"/>
</dbReference>
<evidence type="ECO:0000256" key="1">
    <source>
        <dbReference type="SAM" id="MobiDB-lite"/>
    </source>
</evidence>
<dbReference type="CDD" id="cd00093">
    <property type="entry name" value="HTH_XRE"/>
    <property type="match status" value="1"/>
</dbReference>
<dbReference type="Pfam" id="PF13560">
    <property type="entry name" value="HTH_31"/>
    <property type="match status" value="1"/>
</dbReference>
<protein>
    <submittedName>
        <fullName evidence="3">Helix-turn-helix domain-containing protein</fullName>
    </submittedName>
</protein>
<dbReference type="InterPro" id="IPR010982">
    <property type="entry name" value="Lambda_DNA-bd_dom_sf"/>
</dbReference>
<dbReference type="Proteomes" id="UP000812013">
    <property type="component" value="Unassembled WGS sequence"/>
</dbReference>
<feature type="compositionally biased region" description="Polar residues" evidence="1">
    <location>
        <begin position="1"/>
        <end position="16"/>
    </location>
</feature>
<organism evidence="3 4">
    <name type="scientific">Streptomyces bambusae</name>
    <dbReference type="NCBI Taxonomy" id="1550616"/>
    <lineage>
        <taxon>Bacteria</taxon>
        <taxon>Bacillati</taxon>
        <taxon>Actinomycetota</taxon>
        <taxon>Actinomycetes</taxon>
        <taxon>Kitasatosporales</taxon>
        <taxon>Streptomycetaceae</taxon>
        <taxon>Streptomyces</taxon>
    </lineage>
</organism>
<reference evidence="3 4" key="1">
    <citation type="submission" date="2019-12" db="EMBL/GenBank/DDBJ databases">
        <title>Genome sequence of Streptomyces bambusae.</title>
        <authorList>
            <person name="Bansal K."/>
            <person name="Choksket S."/>
            <person name="Korpole S."/>
            <person name="Patil P.B."/>
        </authorList>
    </citation>
    <scope>NUCLEOTIDE SEQUENCE [LARGE SCALE GENOMIC DNA]</scope>
    <source>
        <strain evidence="3 4">SK60</strain>
    </source>
</reference>
<feature type="domain" description="HTH cro/C1-type" evidence="2">
    <location>
        <begin position="29"/>
        <end position="62"/>
    </location>
</feature>
<dbReference type="InterPro" id="IPR001387">
    <property type="entry name" value="Cro/C1-type_HTH"/>
</dbReference>
<dbReference type="SMART" id="SM00530">
    <property type="entry name" value="HTH_XRE"/>
    <property type="match status" value="1"/>
</dbReference>
<dbReference type="EMBL" id="WTFF01000204">
    <property type="protein sequence ID" value="MBW5484940.1"/>
    <property type="molecule type" value="Genomic_DNA"/>
</dbReference>
<accession>A0ABS6ZE59</accession>
<name>A0ABS6ZE59_9ACTN</name>
<evidence type="ECO:0000313" key="3">
    <source>
        <dbReference type="EMBL" id="MBW5484940.1"/>
    </source>
</evidence>
<dbReference type="RefSeq" id="WP_219669852.1">
    <property type="nucleotide sequence ID" value="NZ_WTFF01000204.1"/>
</dbReference>
<evidence type="ECO:0000313" key="4">
    <source>
        <dbReference type="Proteomes" id="UP000812013"/>
    </source>
</evidence>
<dbReference type="SUPFAM" id="SSF47413">
    <property type="entry name" value="lambda repressor-like DNA-binding domains"/>
    <property type="match status" value="1"/>
</dbReference>
<dbReference type="Gene3D" id="1.10.260.40">
    <property type="entry name" value="lambda repressor-like DNA-binding domains"/>
    <property type="match status" value="1"/>
</dbReference>
<proteinExistence type="predicted"/>
<sequence>MGRTLTSALTAGQGNQRRGRSGIVSGHVFRIIREQLGHTQDSLAEAFGVSADTVAGWETGRRPLTALAVCQMLVHRHRLMLMGASPALLLALERALEADVLLASALEDQGAPADSPLGSWVMQRDLVEVLAWPLNGVTPEPVRALQPPARPRRGPTATRPELSQDERRRLFGHIRRMAEEAHPGRQFLLRRQALYLAGYDNAADTPDWLAQQRKAERPSDWLAQWLTSRSVAAVAARQGDREQMQHFIDTALDGDDAGERANLSYWAYWIGESAHPELSDDFIAAPGTMTWHGHRLLQHLVGGLAPQHGFFELNVHTLWALLAARPGLLRASSTAGRTLREQMPVLLDGTTASTRARRELEGIRYAIRLAEA</sequence>
<gene>
    <name evidence="3" type="ORF">GPJ59_24420</name>
</gene>
<keyword evidence="4" id="KW-1185">Reference proteome</keyword>
<feature type="region of interest" description="Disordered" evidence="1">
    <location>
        <begin position="1"/>
        <end position="20"/>
    </location>
</feature>
<feature type="region of interest" description="Disordered" evidence="1">
    <location>
        <begin position="141"/>
        <end position="162"/>
    </location>
</feature>